<dbReference type="Proteomes" id="UP000031135">
    <property type="component" value="Chromosome"/>
</dbReference>
<organism evidence="2 3">
    <name type="scientific">Campylobacter subantarcticus LMG 24374</name>
    <dbReference type="NCBI Taxonomy" id="1388751"/>
    <lineage>
        <taxon>Bacteria</taxon>
        <taxon>Pseudomonadati</taxon>
        <taxon>Campylobacterota</taxon>
        <taxon>Epsilonproteobacteria</taxon>
        <taxon>Campylobacterales</taxon>
        <taxon>Campylobacteraceae</taxon>
        <taxon>Campylobacter</taxon>
    </lineage>
</organism>
<dbReference type="Pfam" id="PF01230">
    <property type="entry name" value="HIT"/>
    <property type="match status" value="1"/>
</dbReference>
<dbReference type="InterPro" id="IPR011146">
    <property type="entry name" value="HIT-like"/>
</dbReference>
<feature type="domain" description="HIT" evidence="1">
    <location>
        <begin position="4"/>
        <end position="83"/>
    </location>
</feature>
<sequence>MIYENDFLFIEKENSQIPWVKIFTKENYRELSNCPTFLQNMLFQYVLACELSLREYYNPEKINIASFANYVPRVHFHVMARFKEDAFFPECMWGKQQREVTELNLPVFDGFISILFEKIKTIQIK</sequence>
<gene>
    <name evidence="2" type="ORF">CSUB8521_0455</name>
</gene>
<name>A0A0A8H8C7_9BACT</name>
<dbReference type="Gene3D" id="3.30.428.10">
    <property type="entry name" value="HIT-like"/>
    <property type="match status" value="1"/>
</dbReference>
<dbReference type="GO" id="GO:0003824">
    <property type="term" value="F:catalytic activity"/>
    <property type="evidence" value="ECO:0007669"/>
    <property type="project" value="InterPro"/>
</dbReference>
<dbReference type="HOGENOM" id="CLU_123330_2_1_7"/>
<reference evidence="2 3" key="1">
    <citation type="journal article" date="2014" name="Genome Biol. Evol.">
        <title>Comparative Genomics of the Campylobacter lari Group.</title>
        <authorList>
            <person name="Miller W.G."/>
            <person name="Yee E."/>
            <person name="Chapman M.H."/>
            <person name="Smith T.P."/>
            <person name="Bono J.L."/>
            <person name="Huynh S."/>
            <person name="Parker C.T."/>
            <person name="Vandamme P."/>
            <person name="Luong K."/>
            <person name="Korlach J."/>
        </authorList>
    </citation>
    <scope>NUCLEOTIDE SEQUENCE [LARGE SCALE GENOMIC DNA]</scope>
    <source>
        <strain evidence="2 3">LMG 24374</strain>
    </source>
</reference>
<evidence type="ECO:0000313" key="2">
    <source>
        <dbReference type="EMBL" id="AJC90336.1"/>
    </source>
</evidence>
<dbReference type="InterPro" id="IPR036265">
    <property type="entry name" value="HIT-like_sf"/>
</dbReference>
<evidence type="ECO:0000259" key="1">
    <source>
        <dbReference type="Pfam" id="PF01230"/>
    </source>
</evidence>
<evidence type="ECO:0000313" key="3">
    <source>
        <dbReference type="Proteomes" id="UP000031135"/>
    </source>
</evidence>
<dbReference type="KEGG" id="csm:CSUB8521_0455"/>
<dbReference type="SUPFAM" id="SSF54197">
    <property type="entry name" value="HIT-like"/>
    <property type="match status" value="1"/>
</dbReference>
<dbReference type="AlphaFoldDB" id="A0A0A8H8C7"/>
<dbReference type="OrthoDB" id="9799145at2"/>
<dbReference type="EMBL" id="CP007772">
    <property type="protein sequence ID" value="AJC90336.1"/>
    <property type="molecule type" value="Genomic_DNA"/>
</dbReference>
<accession>A0A0A8H8C7</accession>
<dbReference type="RefSeq" id="WP_039663032.1">
    <property type="nucleotide sequence ID" value="NZ_CP007772.1"/>
</dbReference>
<proteinExistence type="predicted"/>
<protein>
    <submittedName>
        <fullName evidence="2">HIT family protein</fullName>
    </submittedName>
</protein>